<dbReference type="PROSITE" id="PS51257">
    <property type="entry name" value="PROKAR_LIPOPROTEIN"/>
    <property type="match status" value="1"/>
</dbReference>
<sequence length="183" mass="21180">MMKKLLFLLCTTLFISCSSDDIELNRTELDTKDLYLQSNLPKILELNQSEINHFKKYMVLNERGVLTSWDGDFLEKVYGSGEEYKSIIVKIYNDLDINPTQIIIVDTNNNERIINLVETTASRSKYSTFKREDPYVREIRGASNRQNNDDGCFAQENSTCIIVVKEKNLLPNFLLMECNKTNS</sequence>
<protein>
    <recommendedName>
        <fullName evidence="3">Lipoprotein</fullName>
    </recommendedName>
</protein>
<proteinExistence type="predicted"/>
<reference evidence="1 2" key="1">
    <citation type="submission" date="2021-01" db="EMBL/GenBank/DDBJ databases">
        <title>FDA dAtabase for Regulatory Grade micrObial Sequences (FDA-ARGOS): Supporting development and validation of Infectious Disease Dx tests.</title>
        <authorList>
            <person name="Sproer C."/>
            <person name="Gronow S."/>
            <person name="Severitt S."/>
            <person name="Schroder I."/>
            <person name="Tallon L."/>
            <person name="Sadzewicz L."/>
            <person name="Zhao X."/>
            <person name="Boylan J."/>
            <person name="Ott S."/>
            <person name="Bowen H."/>
            <person name="Vavikolanu K."/>
            <person name="Mehta A."/>
            <person name="Aluvathingal J."/>
            <person name="Nadendla S."/>
            <person name="Lowell S."/>
            <person name="Myers T."/>
            <person name="Yan Y."/>
            <person name="Sichtig H."/>
        </authorList>
    </citation>
    <scope>NUCLEOTIDE SEQUENCE [LARGE SCALE GENOMIC DNA]</scope>
    <source>
        <strain evidence="1 2">FDAARGOS_1131</strain>
    </source>
</reference>
<gene>
    <name evidence="1" type="ORF">I6I88_16705</name>
</gene>
<accession>A0A9Q6Z868</accession>
<dbReference type="OrthoDB" id="1451005at2"/>
<dbReference type="AlphaFoldDB" id="A0A9Q6Z868"/>
<evidence type="ECO:0000313" key="1">
    <source>
        <dbReference type="EMBL" id="QQT99787.1"/>
    </source>
</evidence>
<name>A0A9Q6Z868_MYROD</name>
<evidence type="ECO:0000313" key="2">
    <source>
        <dbReference type="Proteomes" id="UP000596202"/>
    </source>
</evidence>
<dbReference type="Proteomes" id="UP000596202">
    <property type="component" value="Chromosome"/>
</dbReference>
<evidence type="ECO:0008006" key="3">
    <source>
        <dbReference type="Google" id="ProtNLM"/>
    </source>
</evidence>
<dbReference type="EMBL" id="CP068108">
    <property type="protein sequence ID" value="QQT99787.1"/>
    <property type="molecule type" value="Genomic_DNA"/>
</dbReference>
<organism evidence="1 2">
    <name type="scientific">Myroides odoratus</name>
    <name type="common">Flavobacterium odoratum</name>
    <dbReference type="NCBI Taxonomy" id="256"/>
    <lineage>
        <taxon>Bacteria</taxon>
        <taxon>Pseudomonadati</taxon>
        <taxon>Bacteroidota</taxon>
        <taxon>Flavobacteriia</taxon>
        <taxon>Flavobacteriales</taxon>
        <taxon>Flavobacteriaceae</taxon>
        <taxon>Myroides</taxon>
    </lineage>
</organism>